<dbReference type="AlphaFoldDB" id="A0A8T1DW41"/>
<protein>
    <submittedName>
        <fullName evidence="1">Uncharacterized protein</fullName>
    </submittedName>
</protein>
<sequence length="38" mass="4389">MRVATLVPMQVFPQRTTPPDVLDYNNIKFRSLADAHFV</sequence>
<accession>A0A8T1DW41</accession>
<comment type="caution">
    <text evidence="1">The sequence shown here is derived from an EMBL/GenBank/DDBJ whole genome shotgun (WGS) entry which is preliminary data.</text>
</comment>
<proteinExistence type="predicted"/>
<dbReference type="EMBL" id="RCMK01000213">
    <property type="protein sequence ID" value="KAG2943691.1"/>
    <property type="molecule type" value="Genomic_DNA"/>
</dbReference>
<evidence type="ECO:0000313" key="2">
    <source>
        <dbReference type="Proteomes" id="UP000736787"/>
    </source>
</evidence>
<reference evidence="1" key="1">
    <citation type="submission" date="2018-10" db="EMBL/GenBank/DDBJ databases">
        <title>Effector identification in a new, highly contiguous assembly of the strawberry crown rot pathogen Phytophthora cactorum.</title>
        <authorList>
            <person name="Armitage A.D."/>
            <person name="Nellist C.F."/>
            <person name="Bates H."/>
            <person name="Vickerstaff R.J."/>
            <person name="Harrison R.J."/>
        </authorList>
    </citation>
    <scope>NUCLEOTIDE SEQUENCE</scope>
    <source>
        <strain evidence="1">4040</strain>
    </source>
</reference>
<name>A0A8T1DW41_9STRA</name>
<gene>
    <name evidence="1" type="ORF">PC117_g9360</name>
</gene>
<organism evidence="1 2">
    <name type="scientific">Phytophthora cactorum</name>
    <dbReference type="NCBI Taxonomy" id="29920"/>
    <lineage>
        <taxon>Eukaryota</taxon>
        <taxon>Sar</taxon>
        <taxon>Stramenopiles</taxon>
        <taxon>Oomycota</taxon>
        <taxon>Peronosporomycetes</taxon>
        <taxon>Peronosporales</taxon>
        <taxon>Peronosporaceae</taxon>
        <taxon>Phytophthora</taxon>
    </lineage>
</organism>
<evidence type="ECO:0000313" key="1">
    <source>
        <dbReference type="EMBL" id="KAG2943691.1"/>
    </source>
</evidence>
<dbReference type="Proteomes" id="UP000736787">
    <property type="component" value="Unassembled WGS sequence"/>
</dbReference>